<dbReference type="RefSeq" id="WP_090331713.1">
    <property type="nucleotide sequence ID" value="NZ_FNXY01000001.1"/>
</dbReference>
<dbReference type="SUPFAM" id="SSF50800">
    <property type="entry name" value="PK beta-barrel domain-like"/>
    <property type="match status" value="1"/>
</dbReference>
<dbReference type="SUPFAM" id="SSF141673">
    <property type="entry name" value="MOSC N-terminal domain-like"/>
    <property type="match status" value="1"/>
</dbReference>
<organism evidence="2 3">
    <name type="scientific">Dyadobacter koreensis</name>
    <dbReference type="NCBI Taxonomy" id="408657"/>
    <lineage>
        <taxon>Bacteria</taxon>
        <taxon>Pseudomonadati</taxon>
        <taxon>Bacteroidota</taxon>
        <taxon>Cytophagia</taxon>
        <taxon>Cytophagales</taxon>
        <taxon>Spirosomataceae</taxon>
        <taxon>Dyadobacter</taxon>
    </lineage>
</organism>
<dbReference type="InterPro" id="IPR005303">
    <property type="entry name" value="MOCOS_middle"/>
</dbReference>
<dbReference type="InterPro" id="IPR011037">
    <property type="entry name" value="Pyrv_Knase-like_insert_dom_sf"/>
</dbReference>
<dbReference type="PROSITE" id="PS51340">
    <property type="entry name" value="MOSC"/>
    <property type="match status" value="1"/>
</dbReference>
<dbReference type="OrthoDB" id="581532at2"/>
<dbReference type="PANTHER" id="PTHR14237">
    <property type="entry name" value="MOLYBDOPTERIN COFACTOR SULFURASE MOSC"/>
    <property type="match status" value="1"/>
</dbReference>
<dbReference type="Pfam" id="PF03473">
    <property type="entry name" value="MOSC"/>
    <property type="match status" value="1"/>
</dbReference>
<reference evidence="2 3" key="1">
    <citation type="submission" date="2016-10" db="EMBL/GenBank/DDBJ databases">
        <authorList>
            <person name="de Groot N.N."/>
        </authorList>
    </citation>
    <scope>NUCLEOTIDE SEQUENCE [LARGE SCALE GENOMIC DNA]</scope>
    <source>
        <strain evidence="2 3">DSM 19938</strain>
    </source>
</reference>
<name>A0A1H6QR46_9BACT</name>
<dbReference type="GO" id="GO:0003824">
    <property type="term" value="F:catalytic activity"/>
    <property type="evidence" value="ECO:0007669"/>
    <property type="project" value="InterPro"/>
</dbReference>
<feature type="domain" description="MOSC" evidence="1">
    <location>
        <begin position="119"/>
        <end position="264"/>
    </location>
</feature>
<dbReference type="InterPro" id="IPR005302">
    <property type="entry name" value="MoCF_Sase_C"/>
</dbReference>
<accession>A0A1H6QR46</accession>
<evidence type="ECO:0000313" key="2">
    <source>
        <dbReference type="EMBL" id="SEI41930.1"/>
    </source>
</evidence>
<dbReference type="GO" id="GO:0030170">
    <property type="term" value="F:pyridoxal phosphate binding"/>
    <property type="evidence" value="ECO:0007669"/>
    <property type="project" value="InterPro"/>
</dbReference>
<gene>
    <name evidence="2" type="ORF">SAMN04487995_0563</name>
</gene>
<keyword evidence="3" id="KW-1185">Reference proteome</keyword>
<evidence type="ECO:0000313" key="3">
    <source>
        <dbReference type="Proteomes" id="UP000199532"/>
    </source>
</evidence>
<evidence type="ECO:0000259" key="1">
    <source>
        <dbReference type="PROSITE" id="PS51340"/>
    </source>
</evidence>
<protein>
    <recommendedName>
        <fullName evidence="1">MOSC domain-containing protein</fullName>
    </recommendedName>
</protein>
<dbReference type="PANTHER" id="PTHR14237:SF19">
    <property type="entry name" value="MITOCHONDRIAL AMIDOXIME REDUCING COMPONENT 1"/>
    <property type="match status" value="1"/>
</dbReference>
<dbReference type="Proteomes" id="UP000199532">
    <property type="component" value="Unassembled WGS sequence"/>
</dbReference>
<dbReference type="AlphaFoldDB" id="A0A1H6QR46"/>
<proteinExistence type="predicted"/>
<dbReference type="Pfam" id="PF03476">
    <property type="entry name" value="MOSC_N"/>
    <property type="match status" value="1"/>
</dbReference>
<dbReference type="STRING" id="408657.SAMN04487995_0563"/>
<dbReference type="EMBL" id="FNXY01000001">
    <property type="protein sequence ID" value="SEI41930.1"/>
    <property type="molecule type" value="Genomic_DNA"/>
</dbReference>
<dbReference type="GO" id="GO:0030151">
    <property type="term" value="F:molybdenum ion binding"/>
    <property type="evidence" value="ECO:0007669"/>
    <property type="project" value="InterPro"/>
</dbReference>
<sequence>MILSEIWIYPVKSLGGIRLKKSQIEQRGLQYDRRWMLVDENGTFLTQRTNPAMALLGMIQHKDGFLMFNKTKIEDSALLPFEPVSGQHINVKIWKDHIQALTVCDSLDAWLSAQLGKIARIVYMPESTHRIMNPDDSPVPALVSFADDFPFLLISQASLDDLNSRLDEPVKMERFRPNFVVSQTAPFAEDHWENIKLGAASFLVSKPCERCVLINVNQDSAIKGTEPLKTLATYRRSDKKIMFGQNLTGPSDGIVNEGDPVSILSKTK</sequence>